<evidence type="ECO:0000313" key="3">
    <source>
        <dbReference type="Proteomes" id="UP001244640"/>
    </source>
</evidence>
<sequence>MMNSMNWGIGIQEIIVLIIIVIFLVAAYLFFSKLLKK</sequence>
<gene>
    <name evidence="2" type="ORF">QE382_004277</name>
</gene>
<comment type="caution">
    <text evidence="2">The sequence shown here is derived from an EMBL/GenBank/DDBJ whole genome shotgun (WGS) entry which is preliminary data.</text>
</comment>
<proteinExistence type="predicted"/>
<accession>A0ABU0UBR0</accession>
<keyword evidence="1" id="KW-0472">Membrane</keyword>
<name>A0ABU0UBR0_9SPHI</name>
<dbReference type="EMBL" id="JAUTBA010000001">
    <property type="protein sequence ID" value="MDQ1152293.1"/>
    <property type="molecule type" value="Genomic_DNA"/>
</dbReference>
<protein>
    <submittedName>
        <fullName evidence="2">ABC-type multidrug transport system permease subunit</fullName>
    </submittedName>
</protein>
<evidence type="ECO:0000256" key="1">
    <source>
        <dbReference type="SAM" id="Phobius"/>
    </source>
</evidence>
<reference evidence="2 3" key="1">
    <citation type="submission" date="2023-07" db="EMBL/GenBank/DDBJ databases">
        <title>Functional and genomic diversity of the sorghum phyllosphere microbiome.</title>
        <authorList>
            <person name="Shade A."/>
        </authorList>
    </citation>
    <scope>NUCLEOTIDE SEQUENCE [LARGE SCALE GENOMIC DNA]</scope>
    <source>
        <strain evidence="2 3">SORGH_AS_0892</strain>
    </source>
</reference>
<keyword evidence="1" id="KW-1133">Transmembrane helix</keyword>
<organism evidence="2 3">
    <name type="scientific">Sphingobacterium zeae</name>
    <dbReference type="NCBI Taxonomy" id="1776859"/>
    <lineage>
        <taxon>Bacteria</taxon>
        <taxon>Pseudomonadati</taxon>
        <taxon>Bacteroidota</taxon>
        <taxon>Sphingobacteriia</taxon>
        <taxon>Sphingobacteriales</taxon>
        <taxon>Sphingobacteriaceae</taxon>
        <taxon>Sphingobacterium</taxon>
    </lineage>
</organism>
<feature type="transmembrane region" description="Helical" evidence="1">
    <location>
        <begin position="6"/>
        <end position="31"/>
    </location>
</feature>
<evidence type="ECO:0000313" key="2">
    <source>
        <dbReference type="EMBL" id="MDQ1152293.1"/>
    </source>
</evidence>
<keyword evidence="1" id="KW-0812">Transmembrane</keyword>
<keyword evidence="3" id="KW-1185">Reference proteome</keyword>
<dbReference type="Proteomes" id="UP001244640">
    <property type="component" value="Unassembled WGS sequence"/>
</dbReference>